<dbReference type="InterPro" id="IPR020894">
    <property type="entry name" value="Cadherin_CS"/>
</dbReference>
<keyword evidence="6" id="KW-1133">Transmembrane helix</keyword>
<dbReference type="Proteomes" id="UP000327493">
    <property type="component" value="Chromosome 10"/>
</dbReference>
<dbReference type="PANTHER" id="PTHR24028">
    <property type="entry name" value="CADHERIN-87A"/>
    <property type="match status" value="1"/>
</dbReference>
<keyword evidence="2" id="KW-0812">Transmembrane</keyword>
<proteinExistence type="predicted"/>
<evidence type="ECO:0000256" key="4">
    <source>
        <dbReference type="ARBA" id="ARBA00022837"/>
    </source>
</evidence>
<feature type="domain" description="Cadherin" evidence="10">
    <location>
        <begin position="223"/>
        <end position="319"/>
    </location>
</feature>
<dbReference type="CDD" id="cd11304">
    <property type="entry name" value="Cadherin_repeat"/>
    <property type="match status" value="4"/>
</dbReference>
<evidence type="ECO:0000256" key="9">
    <source>
        <dbReference type="PROSITE-ProRule" id="PRU00043"/>
    </source>
</evidence>
<keyword evidence="12" id="KW-1185">Reference proteome</keyword>
<comment type="caution">
    <text evidence="11">The sequence shown here is derived from an EMBL/GenBank/DDBJ whole genome shotgun (WGS) entry which is preliminary data.</text>
</comment>
<dbReference type="GO" id="GO:0007156">
    <property type="term" value="P:homophilic cell adhesion via plasma membrane adhesion molecules"/>
    <property type="evidence" value="ECO:0007669"/>
    <property type="project" value="InterPro"/>
</dbReference>
<keyword evidence="8" id="KW-0325">Glycoprotein</keyword>
<dbReference type="PANTHER" id="PTHR24028:SF287">
    <property type="entry name" value="CADHERIN-RELATED NEURONAL RECEPTOR VARIABLE 1-RELATED"/>
    <property type="match status" value="1"/>
</dbReference>
<evidence type="ECO:0000313" key="12">
    <source>
        <dbReference type="Proteomes" id="UP000327493"/>
    </source>
</evidence>
<dbReference type="GO" id="GO:0009653">
    <property type="term" value="P:anatomical structure morphogenesis"/>
    <property type="evidence" value="ECO:0007669"/>
    <property type="project" value="UniProtKB-ARBA"/>
</dbReference>
<dbReference type="PROSITE" id="PS50268">
    <property type="entry name" value="CADHERIN_2"/>
    <property type="match status" value="3"/>
</dbReference>
<evidence type="ECO:0000256" key="7">
    <source>
        <dbReference type="ARBA" id="ARBA00023136"/>
    </source>
</evidence>
<evidence type="ECO:0000256" key="8">
    <source>
        <dbReference type="ARBA" id="ARBA00023180"/>
    </source>
</evidence>
<dbReference type="InterPro" id="IPR002126">
    <property type="entry name" value="Cadherin-like_dom"/>
</dbReference>
<dbReference type="FunFam" id="2.60.40.60:FF:000006">
    <property type="entry name" value="Protocadherin alpha 2"/>
    <property type="match status" value="1"/>
</dbReference>
<dbReference type="AlphaFoldDB" id="A0A5J5D7C8"/>
<sequence length="357" mass="39447">ADEGTPSLSSTSVITVQVSDVNDNPPGFLKPLINVYVKENSPIGTTIHTLTTLDSDLNENAKATNSVSVSTMVNINSETGDIYTGTVQPYSAIRAMGNEEYAWIHIVALLCLCDSSASQLSYSISEEANKGTVVGNIVKDLHLNLQYLEARALSIVSSYSKNYFDVNLRTGNLFVDERIDREEICPNTPQCSLRIQAVLSNPMNVHRIEVSVLDINDNSPEFIEQSYSLNISESMSPGERYLLPIAVDADIGSNSLSYSISEEVNKGTVVGNIAKDLNLNIQELDTRDLRIVSSYTKTYFDVNLRTGNIFVDERIDREEICPNVSPPIRVKRQETAIVNINSETGDRVSLQSFNYED</sequence>
<feature type="non-terminal residue" evidence="11">
    <location>
        <position position="1"/>
    </location>
</feature>
<evidence type="ECO:0000256" key="6">
    <source>
        <dbReference type="ARBA" id="ARBA00022989"/>
    </source>
</evidence>
<evidence type="ECO:0000256" key="2">
    <source>
        <dbReference type="ARBA" id="ARBA00022692"/>
    </source>
</evidence>
<dbReference type="Pfam" id="PF08266">
    <property type="entry name" value="Cadherin_2"/>
    <property type="match status" value="2"/>
</dbReference>
<dbReference type="Gene3D" id="2.60.40.60">
    <property type="entry name" value="Cadherins"/>
    <property type="match status" value="4"/>
</dbReference>
<keyword evidence="4 9" id="KW-0106">Calcium</keyword>
<evidence type="ECO:0000256" key="3">
    <source>
        <dbReference type="ARBA" id="ARBA00022737"/>
    </source>
</evidence>
<keyword evidence="5" id="KW-0130">Cell adhesion</keyword>
<dbReference type="SUPFAM" id="SSF49313">
    <property type="entry name" value="Cadherin-like"/>
    <property type="match status" value="3"/>
</dbReference>
<gene>
    <name evidence="11" type="ORF">FQN60_010288</name>
</gene>
<dbReference type="InterPro" id="IPR050174">
    <property type="entry name" value="Protocadherin/Cadherin-CA"/>
</dbReference>
<accession>A0A5J5D7C8</accession>
<dbReference type="GO" id="GO:0005886">
    <property type="term" value="C:plasma membrane"/>
    <property type="evidence" value="ECO:0007669"/>
    <property type="project" value="InterPro"/>
</dbReference>
<keyword evidence="3" id="KW-0677">Repeat</keyword>
<evidence type="ECO:0000259" key="10">
    <source>
        <dbReference type="PROSITE" id="PS50268"/>
    </source>
</evidence>
<organism evidence="11 12">
    <name type="scientific">Etheostoma spectabile</name>
    <name type="common">orangethroat darter</name>
    <dbReference type="NCBI Taxonomy" id="54343"/>
    <lineage>
        <taxon>Eukaryota</taxon>
        <taxon>Metazoa</taxon>
        <taxon>Chordata</taxon>
        <taxon>Craniata</taxon>
        <taxon>Vertebrata</taxon>
        <taxon>Euteleostomi</taxon>
        <taxon>Actinopterygii</taxon>
        <taxon>Neopterygii</taxon>
        <taxon>Teleostei</taxon>
        <taxon>Neoteleostei</taxon>
        <taxon>Acanthomorphata</taxon>
        <taxon>Eupercaria</taxon>
        <taxon>Perciformes</taxon>
        <taxon>Percoidei</taxon>
        <taxon>Percidae</taxon>
        <taxon>Etheostomatinae</taxon>
        <taxon>Etheostoma</taxon>
    </lineage>
</organism>
<reference evidence="11 12" key="1">
    <citation type="submission" date="2019-08" db="EMBL/GenBank/DDBJ databases">
        <title>A chromosome-level genome assembly, high-density linkage maps, and genome scans reveal the genomic architecture of hybrid incompatibilities underlying speciation via character displacement in darters (Percidae: Etheostominae).</title>
        <authorList>
            <person name="Moran R.L."/>
            <person name="Catchen J.M."/>
            <person name="Fuller R.C."/>
        </authorList>
    </citation>
    <scope>NUCLEOTIDE SEQUENCE [LARGE SCALE GENOMIC DNA]</scope>
    <source>
        <strain evidence="11">EspeVRDwgs_2016</strain>
        <tissue evidence="11">Muscle</tissue>
    </source>
</reference>
<dbReference type="InterPro" id="IPR015919">
    <property type="entry name" value="Cadherin-like_sf"/>
</dbReference>
<dbReference type="SMART" id="SM00112">
    <property type="entry name" value="CA"/>
    <property type="match status" value="1"/>
</dbReference>
<comment type="subcellular location">
    <subcellularLocation>
        <location evidence="1">Membrane</location>
        <topology evidence="1">Single-pass membrane protein</topology>
    </subcellularLocation>
</comment>
<protein>
    <recommendedName>
        <fullName evidence="10">Cadherin domain-containing protein</fullName>
    </recommendedName>
</protein>
<dbReference type="GO" id="GO:0005509">
    <property type="term" value="F:calcium ion binding"/>
    <property type="evidence" value="ECO:0007669"/>
    <property type="project" value="UniProtKB-UniRule"/>
</dbReference>
<dbReference type="PROSITE" id="PS00232">
    <property type="entry name" value="CADHERIN_1"/>
    <property type="match status" value="2"/>
</dbReference>
<feature type="domain" description="Cadherin" evidence="10">
    <location>
        <begin position="29"/>
        <end position="222"/>
    </location>
</feature>
<feature type="domain" description="Cadherin" evidence="10">
    <location>
        <begin position="2"/>
        <end position="28"/>
    </location>
</feature>
<evidence type="ECO:0000313" key="11">
    <source>
        <dbReference type="EMBL" id="KAA8588943.1"/>
    </source>
</evidence>
<dbReference type="InterPro" id="IPR013164">
    <property type="entry name" value="Cadherin_N"/>
</dbReference>
<keyword evidence="7" id="KW-0472">Membrane</keyword>
<name>A0A5J5D7C8_9PERO</name>
<evidence type="ECO:0000256" key="1">
    <source>
        <dbReference type="ARBA" id="ARBA00004167"/>
    </source>
</evidence>
<evidence type="ECO:0000256" key="5">
    <source>
        <dbReference type="ARBA" id="ARBA00022889"/>
    </source>
</evidence>
<dbReference type="PRINTS" id="PR00205">
    <property type="entry name" value="CADHERIN"/>
</dbReference>
<dbReference type="EMBL" id="VOFY01000010">
    <property type="protein sequence ID" value="KAA8588943.1"/>
    <property type="molecule type" value="Genomic_DNA"/>
</dbReference>